<dbReference type="Gene3D" id="3.40.50.720">
    <property type="entry name" value="NAD(P)-binding Rossmann-like Domain"/>
    <property type="match status" value="1"/>
</dbReference>
<protein>
    <submittedName>
        <fullName evidence="1">Winged helix-turn-helix transcriptional regulator</fullName>
    </submittedName>
</protein>
<keyword evidence="2" id="KW-1185">Reference proteome</keyword>
<dbReference type="Pfam" id="PF13412">
    <property type="entry name" value="HTH_24"/>
    <property type="match status" value="1"/>
</dbReference>
<comment type="caution">
    <text evidence="1">The sequence shown here is derived from an EMBL/GenBank/DDBJ whole genome shotgun (WGS) entry which is preliminary data.</text>
</comment>
<proteinExistence type="predicted"/>
<dbReference type="InterPro" id="IPR029063">
    <property type="entry name" value="SAM-dependent_MTases_sf"/>
</dbReference>
<accession>A0A6N7Y083</accession>
<dbReference type="RefSeq" id="WP_154440787.1">
    <property type="nucleotide sequence ID" value="NZ_VUNQ01000025.1"/>
</dbReference>
<evidence type="ECO:0000313" key="2">
    <source>
        <dbReference type="Proteomes" id="UP000469523"/>
    </source>
</evidence>
<dbReference type="SUPFAM" id="SSF53335">
    <property type="entry name" value="S-adenosyl-L-methionine-dependent methyltransferases"/>
    <property type="match status" value="1"/>
</dbReference>
<dbReference type="Proteomes" id="UP000469523">
    <property type="component" value="Unassembled WGS sequence"/>
</dbReference>
<reference evidence="1 2" key="1">
    <citation type="submission" date="2019-09" db="EMBL/GenBank/DDBJ databases">
        <title>In-depth cultivation of the pig gut microbiome towards novel bacterial diversity and tailored functional studies.</title>
        <authorList>
            <person name="Wylensek D."/>
            <person name="Hitch T.C.A."/>
            <person name="Clavel T."/>
        </authorList>
    </citation>
    <scope>NUCLEOTIDE SEQUENCE [LARGE SCALE GENOMIC DNA]</scope>
    <source>
        <strain evidence="1 2">WCA3-693-APC-4?</strain>
    </source>
</reference>
<sequence>MKFFSPTSDLKELLLLQHIEKNPKTSQHEIAREIGSAASMVNVYVNRLEEQGYLIRDYQSLKIVYYNITPEGIKRKNYLSITYFHELLDLYRLAEKNIENFLEKLEGKGYKNILFYGAGEVAETILSIVKGRTDKPLKVIALIDDNKDRENKELLGYKIISREEIKEYNHDGIVITSYTFENDIKNKLAEIDYPKEQVELFFSE</sequence>
<dbReference type="Gene3D" id="1.10.10.10">
    <property type="entry name" value="Winged helix-like DNA-binding domain superfamily/Winged helix DNA-binding domain"/>
    <property type="match status" value="1"/>
</dbReference>
<dbReference type="InterPro" id="IPR036388">
    <property type="entry name" value="WH-like_DNA-bd_sf"/>
</dbReference>
<gene>
    <name evidence="1" type="ORF">FYJ83_11700</name>
</gene>
<dbReference type="AlphaFoldDB" id="A0A6N7Y083"/>
<name>A0A6N7Y083_9FIRM</name>
<evidence type="ECO:0000313" key="1">
    <source>
        <dbReference type="EMBL" id="MSU02135.1"/>
    </source>
</evidence>
<dbReference type="InterPro" id="IPR036390">
    <property type="entry name" value="WH_DNA-bd_sf"/>
</dbReference>
<dbReference type="SUPFAM" id="SSF46785">
    <property type="entry name" value="Winged helix' DNA-binding domain"/>
    <property type="match status" value="1"/>
</dbReference>
<dbReference type="EMBL" id="VUNQ01000025">
    <property type="protein sequence ID" value="MSU02135.1"/>
    <property type="molecule type" value="Genomic_DNA"/>
</dbReference>
<organism evidence="1 2">
    <name type="scientific">Tissierella pigra</name>
    <dbReference type="NCBI Taxonomy" id="2607614"/>
    <lineage>
        <taxon>Bacteria</taxon>
        <taxon>Bacillati</taxon>
        <taxon>Bacillota</taxon>
        <taxon>Tissierellia</taxon>
        <taxon>Tissierellales</taxon>
        <taxon>Tissierellaceae</taxon>
        <taxon>Tissierella</taxon>
    </lineage>
</organism>